<dbReference type="Proteomes" id="UP000077824">
    <property type="component" value="Chromosome"/>
</dbReference>
<dbReference type="KEGG" id="chh:A0O34_00340"/>
<dbReference type="EMBL" id="CP015199">
    <property type="protein sequence ID" value="ANF49097.1"/>
    <property type="molecule type" value="Genomic_DNA"/>
</dbReference>
<dbReference type="RefSeq" id="WP_066749995.1">
    <property type="nucleotide sequence ID" value="NZ_CP015199.1"/>
</dbReference>
<keyword evidence="1" id="KW-0732">Signal</keyword>
<dbReference type="OrthoDB" id="1251983at2"/>
<name>A0A172XPZ6_9FLAO</name>
<sequence>MKKKCFTVAVAIASVMINAQTGLVGVNTSTPTNTLDVNGTARVRNLLPNTFNSSVDKIVVADANGALKSVPANAISSNSYEVLFDLTPITDVGISDSNPNGDDARTPGMIQSQTITLTKDALVQINFAVPIWDVFKYGTGVAPTDGGSKMLRTHLVVDNIIVVKSTNIYTNSSVGTGTGTSAEALKGIFFNTGSAFVKLTAGTHTIKLEGTCNPYITCRQGGGGQGTKFQAVALY</sequence>
<dbReference type="AlphaFoldDB" id="A0A172XPZ6"/>
<accession>A0A172XPZ6</accession>
<evidence type="ECO:0000313" key="2">
    <source>
        <dbReference type="EMBL" id="ANF49097.1"/>
    </source>
</evidence>
<reference evidence="2 3" key="1">
    <citation type="submission" date="2016-04" db="EMBL/GenBank/DDBJ databases">
        <title>Complete Genome Sequence of Chryseobacterium sp. IHBB 10212.</title>
        <authorList>
            <person name="Pal M."/>
            <person name="Swarnkar M.K."/>
            <person name="Kaushal K."/>
            <person name="Chhibber S."/>
            <person name="Singh A.K."/>
            <person name="Gulati A."/>
        </authorList>
    </citation>
    <scope>NUCLEOTIDE SEQUENCE [LARGE SCALE GENOMIC DNA]</scope>
    <source>
        <strain evidence="2 3">IHBB 10212</strain>
    </source>
</reference>
<evidence type="ECO:0000256" key="1">
    <source>
        <dbReference type="SAM" id="SignalP"/>
    </source>
</evidence>
<keyword evidence="3" id="KW-1185">Reference proteome</keyword>
<proteinExistence type="predicted"/>
<dbReference type="STRING" id="1685010.A0O34_00340"/>
<evidence type="ECO:0000313" key="3">
    <source>
        <dbReference type="Proteomes" id="UP000077824"/>
    </source>
</evidence>
<gene>
    <name evidence="2" type="ORF">A0O34_00340</name>
</gene>
<protein>
    <submittedName>
        <fullName evidence="2">Uncharacterized protein</fullName>
    </submittedName>
</protein>
<feature type="signal peptide" evidence="1">
    <location>
        <begin position="1"/>
        <end position="19"/>
    </location>
</feature>
<organism evidence="2 3">
    <name type="scientific">Chryseobacterium glaciei</name>
    <dbReference type="NCBI Taxonomy" id="1685010"/>
    <lineage>
        <taxon>Bacteria</taxon>
        <taxon>Pseudomonadati</taxon>
        <taxon>Bacteroidota</taxon>
        <taxon>Flavobacteriia</taxon>
        <taxon>Flavobacteriales</taxon>
        <taxon>Weeksellaceae</taxon>
        <taxon>Chryseobacterium group</taxon>
        <taxon>Chryseobacterium</taxon>
    </lineage>
</organism>
<feature type="chain" id="PRO_5008003585" evidence="1">
    <location>
        <begin position="20"/>
        <end position="235"/>
    </location>
</feature>